<gene>
    <name evidence="1" type="ORF">GP486_007568</name>
</gene>
<comment type="caution">
    <text evidence="1">The sequence shown here is derived from an EMBL/GenBank/DDBJ whole genome shotgun (WGS) entry which is preliminary data.</text>
</comment>
<dbReference type="Proteomes" id="UP000750711">
    <property type="component" value="Unassembled WGS sequence"/>
</dbReference>
<reference evidence="1" key="1">
    <citation type="submission" date="2021-03" db="EMBL/GenBank/DDBJ databases">
        <title>Comparative genomics and phylogenomic investigation of the class Geoglossomycetes provide insights into ecological specialization and systematics.</title>
        <authorList>
            <person name="Melie T."/>
            <person name="Pirro S."/>
            <person name="Miller A.N."/>
            <person name="Quandt A."/>
        </authorList>
    </citation>
    <scope>NUCLEOTIDE SEQUENCE</scope>
    <source>
        <strain evidence="1">CAQ_001_2017</strain>
    </source>
</reference>
<organism evidence="1 2">
    <name type="scientific">Trichoglossum hirsutum</name>
    <dbReference type="NCBI Taxonomy" id="265104"/>
    <lineage>
        <taxon>Eukaryota</taxon>
        <taxon>Fungi</taxon>
        <taxon>Dikarya</taxon>
        <taxon>Ascomycota</taxon>
        <taxon>Pezizomycotina</taxon>
        <taxon>Geoglossomycetes</taxon>
        <taxon>Geoglossales</taxon>
        <taxon>Geoglossaceae</taxon>
        <taxon>Trichoglossum</taxon>
    </lineage>
</organism>
<sequence>MCMTKDEEYFYVLQRGVIGVLTGLTRTLSRWSYAHEKIVSVPPQAGSRYIATRKGHNDVKMDGAHYLLKILRIQKNPAELDHLRRVLRDIHPMLIARCGNMDDNVAIQVRLMAQAARHLSRVRVAELFFDSHSSKR</sequence>
<dbReference type="EMBL" id="JAGHQM010002212">
    <property type="protein sequence ID" value="KAH0551083.1"/>
    <property type="molecule type" value="Genomic_DNA"/>
</dbReference>
<evidence type="ECO:0000313" key="1">
    <source>
        <dbReference type="EMBL" id="KAH0551083.1"/>
    </source>
</evidence>
<protein>
    <submittedName>
        <fullName evidence="1">Uncharacterized protein</fullName>
    </submittedName>
</protein>
<dbReference type="AlphaFoldDB" id="A0A9P8L7K9"/>
<proteinExistence type="predicted"/>
<name>A0A9P8L7K9_9PEZI</name>
<accession>A0A9P8L7K9</accession>
<keyword evidence="2" id="KW-1185">Reference proteome</keyword>
<evidence type="ECO:0000313" key="2">
    <source>
        <dbReference type="Proteomes" id="UP000750711"/>
    </source>
</evidence>